<dbReference type="GO" id="GO:0008270">
    <property type="term" value="F:zinc ion binding"/>
    <property type="evidence" value="ECO:0007669"/>
    <property type="project" value="UniProtKB-KW"/>
</dbReference>
<keyword evidence="1" id="KW-0479">Metal-binding</keyword>
<name>A0AAP0EWI9_9MAGN</name>
<comment type="caution">
    <text evidence="4">The sequence shown here is derived from an EMBL/GenBank/DDBJ whole genome shotgun (WGS) entry which is preliminary data.</text>
</comment>
<proteinExistence type="predicted"/>
<dbReference type="GO" id="GO:0003676">
    <property type="term" value="F:nucleic acid binding"/>
    <property type="evidence" value="ECO:0007669"/>
    <property type="project" value="InterPro"/>
</dbReference>
<dbReference type="SUPFAM" id="SSF57756">
    <property type="entry name" value="Retrovirus zinc finger-like domains"/>
    <property type="match status" value="1"/>
</dbReference>
<dbReference type="InterPro" id="IPR001878">
    <property type="entry name" value="Znf_CCHC"/>
</dbReference>
<evidence type="ECO:0000256" key="1">
    <source>
        <dbReference type="PROSITE-ProRule" id="PRU00047"/>
    </source>
</evidence>
<protein>
    <recommendedName>
        <fullName evidence="3">CCHC-type domain-containing protein</fullName>
    </recommendedName>
</protein>
<evidence type="ECO:0000313" key="4">
    <source>
        <dbReference type="EMBL" id="KAK9097178.1"/>
    </source>
</evidence>
<feature type="domain" description="CCHC-type" evidence="3">
    <location>
        <begin position="57"/>
        <end position="72"/>
    </location>
</feature>
<gene>
    <name evidence="4" type="ORF">Sjap_022675</name>
</gene>
<dbReference type="EMBL" id="JBBNAE010000009">
    <property type="protein sequence ID" value="KAK9097178.1"/>
    <property type="molecule type" value="Genomic_DNA"/>
</dbReference>
<dbReference type="Proteomes" id="UP001417504">
    <property type="component" value="Unassembled WGS sequence"/>
</dbReference>
<organism evidence="4 5">
    <name type="scientific">Stephania japonica</name>
    <dbReference type="NCBI Taxonomy" id="461633"/>
    <lineage>
        <taxon>Eukaryota</taxon>
        <taxon>Viridiplantae</taxon>
        <taxon>Streptophyta</taxon>
        <taxon>Embryophyta</taxon>
        <taxon>Tracheophyta</taxon>
        <taxon>Spermatophyta</taxon>
        <taxon>Magnoliopsida</taxon>
        <taxon>Ranunculales</taxon>
        <taxon>Menispermaceae</taxon>
        <taxon>Menispermoideae</taxon>
        <taxon>Cissampelideae</taxon>
        <taxon>Stephania</taxon>
    </lineage>
</organism>
<keyword evidence="5" id="KW-1185">Reference proteome</keyword>
<feature type="region of interest" description="Disordered" evidence="2">
    <location>
        <begin position="21"/>
        <end position="44"/>
    </location>
</feature>
<sequence length="73" mass="8482">MLVQEEGRLRKMKDHSVHLTMHDVASSSKATPGRKDRKKDKAPMKVNEGQIHKELWCHFCKKSGHIKKDCSKR</sequence>
<dbReference type="Gene3D" id="4.10.60.10">
    <property type="entry name" value="Zinc finger, CCHC-type"/>
    <property type="match status" value="1"/>
</dbReference>
<dbReference type="AlphaFoldDB" id="A0AAP0EWI9"/>
<reference evidence="4 5" key="1">
    <citation type="submission" date="2024-01" db="EMBL/GenBank/DDBJ databases">
        <title>Genome assemblies of Stephania.</title>
        <authorList>
            <person name="Yang L."/>
        </authorList>
    </citation>
    <scope>NUCLEOTIDE SEQUENCE [LARGE SCALE GENOMIC DNA]</scope>
    <source>
        <strain evidence="4">QJT</strain>
        <tissue evidence="4">Leaf</tissue>
    </source>
</reference>
<evidence type="ECO:0000259" key="3">
    <source>
        <dbReference type="PROSITE" id="PS50158"/>
    </source>
</evidence>
<accession>A0AAP0EWI9</accession>
<evidence type="ECO:0000256" key="2">
    <source>
        <dbReference type="SAM" id="MobiDB-lite"/>
    </source>
</evidence>
<dbReference type="InterPro" id="IPR036875">
    <property type="entry name" value="Znf_CCHC_sf"/>
</dbReference>
<keyword evidence="1" id="KW-0862">Zinc</keyword>
<keyword evidence="1" id="KW-0863">Zinc-finger</keyword>
<dbReference type="PROSITE" id="PS50158">
    <property type="entry name" value="ZF_CCHC"/>
    <property type="match status" value="1"/>
</dbReference>
<evidence type="ECO:0000313" key="5">
    <source>
        <dbReference type="Proteomes" id="UP001417504"/>
    </source>
</evidence>